<sequence length="58" mass="6372">MLNLNKARNKETSGGAKALSGSVLGRVVLKDVNVKPAKRGRLMFIHTDRGTKKIRIPE</sequence>
<protein>
    <submittedName>
        <fullName evidence="1">Uncharacterized protein</fullName>
    </submittedName>
</protein>
<dbReference type="RefSeq" id="WP_156040026.1">
    <property type="nucleotide sequence ID" value="NZ_FPBV01000004.1"/>
</dbReference>
<dbReference type="Proteomes" id="UP000183508">
    <property type="component" value="Unassembled WGS sequence"/>
</dbReference>
<gene>
    <name evidence="1" type="ORF">SAMN05421543_104128</name>
</gene>
<dbReference type="AlphaFoldDB" id="A0A1I7HDI6"/>
<keyword evidence="2" id="KW-1185">Reference proteome</keyword>
<organism evidence="1 2">
    <name type="scientific">Alicyclobacillus macrosporangiidus</name>
    <dbReference type="NCBI Taxonomy" id="392015"/>
    <lineage>
        <taxon>Bacteria</taxon>
        <taxon>Bacillati</taxon>
        <taxon>Bacillota</taxon>
        <taxon>Bacilli</taxon>
        <taxon>Bacillales</taxon>
        <taxon>Alicyclobacillaceae</taxon>
        <taxon>Alicyclobacillus</taxon>
    </lineage>
</organism>
<evidence type="ECO:0000313" key="2">
    <source>
        <dbReference type="Proteomes" id="UP000183508"/>
    </source>
</evidence>
<evidence type="ECO:0000313" key="1">
    <source>
        <dbReference type="EMBL" id="SFU58682.1"/>
    </source>
</evidence>
<accession>A0A1I7HDI6</accession>
<dbReference type="EMBL" id="FPBV01000004">
    <property type="protein sequence ID" value="SFU58682.1"/>
    <property type="molecule type" value="Genomic_DNA"/>
</dbReference>
<reference evidence="2" key="1">
    <citation type="submission" date="2016-10" db="EMBL/GenBank/DDBJ databases">
        <authorList>
            <person name="Varghese N."/>
        </authorList>
    </citation>
    <scope>NUCLEOTIDE SEQUENCE [LARGE SCALE GENOMIC DNA]</scope>
    <source>
        <strain evidence="2">DSM 17980</strain>
    </source>
</reference>
<name>A0A1I7HDI6_9BACL</name>
<proteinExistence type="predicted"/>